<dbReference type="OrthoDB" id="794676at2"/>
<evidence type="ECO:0000313" key="3">
    <source>
        <dbReference type="EMBL" id="RVU02960.1"/>
    </source>
</evidence>
<keyword evidence="1" id="KW-0732">Signal</keyword>
<keyword evidence="4" id="KW-1185">Reference proteome</keyword>
<dbReference type="AlphaFoldDB" id="A0A3S2UPN9"/>
<dbReference type="Pfam" id="PF14730">
    <property type="entry name" value="DUF4468"/>
    <property type="match status" value="1"/>
</dbReference>
<feature type="signal peptide" evidence="1">
    <location>
        <begin position="1"/>
        <end position="21"/>
    </location>
</feature>
<name>A0A3S2UPN9_9SPHI</name>
<proteinExistence type="predicted"/>
<reference evidence="3 4" key="1">
    <citation type="submission" date="2019-01" db="EMBL/GenBank/DDBJ databases">
        <authorList>
            <person name="Chen W.-M."/>
        </authorList>
    </citation>
    <scope>NUCLEOTIDE SEQUENCE [LARGE SCALE GENOMIC DNA]</scope>
    <source>
        <strain evidence="3 4">YBJ-36</strain>
    </source>
</reference>
<dbReference type="Gene3D" id="3.30.530.80">
    <property type="match status" value="1"/>
</dbReference>
<evidence type="ECO:0000259" key="2">
    <source>
        <dbReference type="Pfam" id="PF14730"/>
    </source>
</evidence>
<accession>A0A3S2UPN9</accession>
<feature type="chain" id="PRO_5018549824" evidence="1">
    <location>
        <begin position="22"/>
        <end position="200"/>
    </location>
</feature>
<organism evidence="3 4">
    <name type="scientific">Mucilaginibacter limnophilus</name>
    <dbReference type="NCBI Taxonomy" id="1932778"/>
    <lineage>
        <taxon>Bacteria</taxon>
        <taxon>Pseudomonadati</taxon>
        <taxon>Bacteroidota</taxon>
        <taxon>Sphingobacteriia</taxon>
        <taxon>Sphingobacteriales</taxon>
        <taxon>Sphingobacteriaceae</taxon>
        <taxon>Mucilaginibacter</taxon>
    </lineage>
</organism>
<sequence>MNKIVLLILVVSAFSITSVHAQNKDSLSFDERNKYIYYQVAEETKVKADTLYERALHFLKNAFENDRLKLSKEDKDKAILTGKGGFMVTKKALVSMQDDAKITFNMVIEVKDGKYRYWFTDFAAIPYRRDRYANFSPVDGKKIPLEQGLRKLGQKTLDDYLEQTLINCRNISGVLKTYMQKPSGTPKNDGIKRSVTTKEW</sequence>
<dbReference type="Proteomes" id="UP000282759">
    <property type="component" value="Unassembled WGS sequence"/>
</dbReference>
<dbReference type="InterPro" id="IPR027823">
    <property type="entry name" value="DUF4468"/>
</dbReference>
<gene>
    <name evidence="3" type="ORF">EOD41_03215</name>
</gene>
<evidence type="ECO:0000313" key="4">
    <source>
        <dbReference type="Proteomes" id="UP000282759"/>
    </source>
</evidence>
<protein>
    <submittedName>
        <fullName evidence="3">DUF4468 domain-containing protein</fullName>
    </submittedName>
</protein>
<comment type="caution">
    <text evidence="3">The sequence shown here is derived from an EMBL/GenBank/DDBJ whole genome shotgun (WGS) entry which is preliminary data.</text>
</comment>
<dbReference type="RefSeq" id="WP_127703324.1">
    <property type="nucleotide sequence ID" value="NZ_SACK01000001.1"/>
</dbReference>
<feature type="domain" description="DUF4468" evidence="2">
    <location>
        <begin position="37"/>
        <end position="122"/>
    </location>
</feature>
<evidence type="ECO:0000256" key="1">
    <source>
        <dbReference type="SAM" id="SignalP"/>
    </source>
</evidence>
<dbReference type="EMBL" id="SACK01000001">
    <property type="protein sequence ID" value="RVU02960.1"/>
    <property type="molecule type" value="Genomic_DNA"/>
</dbReference>